<dbReference type="SUPFAM" id="SSF47473">
    <property type="entry name" value="EF-hand"/>
    <property type="match status" value="1"/>
</dbReference>
<feature type="binding site" evidence="4">
    <location>
        <position position="87"/>
    </location>
    <ligand>
        <name>Ca(2+)</name>
        <dbReference type="ChEBI" id="CHEBI:29108"/>
        <label>1</label>
    </ligand>
</feature>
<comment type="similarity">
    <text evidence="1 5">Belongs to the parvalbumin family.</text>
</comment>
<dbReference type="GeneTree" id="ENSGT00940000163861"/>
<evidence type="ECO:0000256" key="5">
    <source>
        <dbReference type="RuleBase" id="RU368048"/>
    </source>
</evidence>
<evidence type="ECO:0000313" key="8">
    <source>
        <dbReference type="Proteomes" id="UP000694548"/>
    </source>
</evidence>
<feature type="domain" description="EF-hand" evidence="6">
    <location>
        <begin position="35"/>
        <end position="70"/>
    </location>
</feature>
<gene>
    <name evidence="7" type="primary">pvalb9</name>
</gene>
<name>A0A8C6M429_NOTFU</name>
<sequence length="108" mass="12110">FHKISFLSSSDCINSTAPNSFCHKKFFQLCGLSSKTPKEVRDVFQIIDEDNSGYIEESELKFFLQRFVPGARTLSEAETKKFISAADDNSDGRIGADGQYLISDVMLE</sequence>
<keyword evidence="2 4" id="KW-0479">Metal-binding</keyword>
<dbReference type="InterPro" id="IPR002048">
    <property type="entry name" value="EF_hand_dom"/>
</dbReference>
<feature type="binding site" evidence="4">
    <location>
        <position position="48"/>
    </location>
    <ligand>
        <name>Ca(2+)</name>
        <dbReference type="ChEBI" id="CHEBI:29108"/>
        <label>1</label>
    </ligand>
</feature>
<protein>
    <recommendedName>
        <fullName evidence="5">Parvalbumin</fullName>
    </recommendedName>
</protein>
<evidence type="ECO:0000313" key="7">
    <source>
        <dbReference type="Ensembl" id="ENSNFUP00015028240.1"/>
    </source>
</evidence>
<comment type="function">
    <text evidence="5">In muscle, parvalbumin is thought to be involved in relaxation after contraction. It binds two calcium ions.</text>
</comment>
<keyword evidence="8" id="KW-1185">Reference proteome</keyword>
<feature type="binding site" evidence="4">
    <location>
        <position position="54"/>
    </location>
    <ligand>
        <name>Ca(2+)</name>
        <dbReference type="ChEBI" id="CHEBI:29108"/>
        <label>1</label>
    </ligand>
</feature>
<evidence type="ECO:0000259" key="6">
    <source>
        <dbReference type="PROSITE" id="PS50222"/>
    </source>
</evidence>
<reference evidence="7" key="3">
    <citation type="submission" date="2025-09" db="UniProtKB">
        <authorList>
            <consortium name="Ensembl"/>
        </authorList>
    </citation>
    <scope>IDENTIFICATION</scope>
</reference>
<proteinExistence type="inferred from homology"/>
<dbReference type="Ensembl" id="ENSNFUT00015029510.1">
    <property type="protein sequence ID" value="ENSNFUP00015028240.1"/>
    <property type="gene ID" value="ENSNFUG00015013641.1"/>
</dbReference>
<evidence type="ECO:0000256" key="1">
    <source>
        <dbReference type="ARBA" id="ARBA00009753"/>
    </source>
</evidence>
<dbReference type="AlphaFoldDB" id="A0A8C6M429"/>
<evidence type="ECO:0000256" key="2">
    <source>
        <dbReference type="ARBA" id="ARBA00022723"/>
    </source>
</evidence>
<dbReference type="SMART" id="SM00054">
    <property type="entry name" value="EFh"/>
    <property type="match status" value="1"/>
</dbReference>
<dbReference type="PANTHER" id="PTHR11653">
    <property type="entry name" value="PARVALBUMIN ALPHA"/>
    <property type="match status" value="1"/>
</dbReference>
<keyword evidence="3 4" id="KW-0106">Calcium</keyword>
<dbReference type="PANTHER" id="PTHR11653:SF19">
    <property type="entry name" value="PARVALBUMIN"/>
    <property type="match status" value="1"/>
</dbReference>
<dbReference type="GO" id="GO:0005509">
    <property type="term" value="F:calcium ion binding"/>
    <property type="evidence" value="ECO:0007669"/>
    <property type="project" value="UniProtKB-UniRule"/>
</dbReference>
<dbReference type="InterPro" id="IPR008080">
    <property type="entry name" value="Parvalbumin"/>
</dbReference>
<feature type="binding site" evidence="4">
    <location>
        <position position="50"/>
    </location>
    <ligand>
        <name>Ca(2+)</name>
        <dbReference type="ChEBI" id="CHEBI:29108"/>
        <label>1</label>
    </ligand>
</feature>
<dbReference type="Proteomes" id="UP000694548">
    <property type="component" value="Chromosome sgr12"/>
</dbReference>
<dbReference type="GO" id="GO:0005737">
    <property type="term" value="C:cytoplasm"/>
    <property type="evidence" value="ECO:0007669"/>
    <property type="project" value="TreeGrafter"/>
</dbReference>
<dbReference type="PROSITE" id="PS00018">
    <property type="entry name" value="EF_HAND_1"/>
    <property type="match status" value="1"/>
</dbReference>
<dbReference type="Pfam" id="PF13499">
    <property type="entry name" value="EF-hand_7"/>
    <property type="match status" value="1"/>
</dbReference>
<evidence type="ECO:0000256" key="4">
    <source>
        <dbReference type="PIRSR" id="PIRSR608080-1"/>
    </source>
</evidence>
<dbReference type="PROSITE" id="PS50222">
    <property type="entry name" value="EF_HAND_2"/>
    <property type="match status" value="1"/>
</dbReference>
<accession>A0A8C6M429</accession>
<organism evidence="7 8">
    <name type="scientific">Nothobranchius furzeri</name>
    <name type="common">Turquoise killifish</name>
    <dbReference type="NCBI Taxonomy" id="105023"/>
    <lineage>
        <taxon>Eukaryota</taxon>
        <taxon>Metazoa</taxon>
        <taxon>Chordata</taxon>
        <taxon>Craniata</taxon>
        <taxon>Vertebrata</taxon>
        <taxon>Euteleostomi</taxon>
        <taxon>Actinopterygii</taxon>
        <taxon>Neopterygii</taxon>
        <taxon>Teleostei</taxon>
        <taxon>Neoteleostei</taxon>
        <taxon>Acanthomorphata</taxon>
        <taxon>Ovalentaria</taxon>
        <taxon>Atherinomorphae</taxon>
        <taxon>Cyprinodontiformes</taxon>
        <taxon>Nothobranchiidae</taxon>
        <taxon>Nothobranchius</taxon>
    </lineage>
</organism>
<dbReference type="InterPro" id="IPR011992">
    <property type="entry name" value="EF-hand-dom_pair"/>
</dbReference>
<feature type="binding site" evidence="4">
    <location>
        <position position="91"/>
    </location>
    <ligand>
        <name>Ca(2+)</name>
        <dbReference type="ChEBI" id="CHEBI:29108"/>
        <label>2</label>
    </ligand>
</feature>
<dbReference type="InterPro" id="IPR018247">
    <property type="entry name" value="EF_Hand_1_Ca_BS"/>
</dbReference>
<feature type="binding site" evidence="4">
    <location>
        <position position="52"/>
    </location>
    <ligand>
        <name>Ca(2+)</name>
        <dbReference type="ChEBI" id="CHEBI:29108"/>
        <label>1</label>
    </ligand>
</feature>
<reference evidence="7" key="1">
    <citation type="submission" date="2014-08" db="EMBL/GenBank/DDBJ databases">
        <authorList>
            <person name="Senf B."/>
            <person name="Petzold A."/>
            <person name="Downie B.R."/>
            <person name="Koch P."/>
            <person name="Platzer M."/>
        </authorList>
    </citation>
    <scope>NUCLEOTIDE SEQUENCE [LARGE SCALE GENOMIC DNA]</scope>
    <source>
        <strain evidence="7">GRZ</strain>
    </source>
</reference>
<evidence type="ECO:0000256" key="3">
    <source>
        <dbReference type="ARBA" id="ARBA00022837"/>
    </source>
</evidence>
<dbReference type="Gene3D" id="1.10.238.10">
    <property type="entry name" value="EF-hand"/>
    <property type="match status" value="1"/>
</dbReference>
<reference evidence="7" key="2">
    <citation type="submission" date="2025-08" db="UniProtKB">
        <authorList>
            <consortium name="Ensembl"/>
        </authorList>
    </citation>
    <scope>IDENTIFICATION</scope>
</reference>
<dbReference type="PRINTS" id="PR01697">
    <property type="entry name" value="PARVALBUMIN"/>
</dbReference>
<feature type="binding site" evidence="4">
    <location>
        <position position="59"/>
    </location>
    <ligand>
        <name>Ca(2+)</name>
        <dbReference type="ChEBI" id="CHEBI:29108"/>
        <label>1</label>
    </ligand>
</feature>